<feature type="compositionally biased region" description="Low complexity" evidence="4">
    <location>
        <begin position="9"/>
        <end position="24"/>
    </location>
</feature>
<comment type="similarity">
    <text evidence="1 3">Belongs to the type-B carboxylesterase/lipase family.</text>
</comment>
<keyword evidence="7" id="KW-1185">Reference proteome</keyword>
<dbReference type="InterPro" id="IPR000997">
    <property type="entry name" value="Cholinesterase"/>
</dbReference>
<feature type="domain" description="Carboxylesterase type B" evidence="5">
    <location>
        <begin position="29"/>
        <end position="508"/>
    </location>
</feature>
<evidence type="ECO:0000256" key="4">
    <source>
        <dbReference type="SAM" id="MobiDB-lite"/>
    </source>
</evidence>
<proteinExistence type="inferred from homology"/>
<organism evidence="6 7">
    <name type="scientific">Rhodococcoides corynebacterioides</name>
    <dbReference type="NCBI Taxonomy" id="53972"/>
    <lineage>
        <taxon>Bacteria</taxon>
        <taxon>Bacillati</taxon>
        <taxon>Actinomycetota</taxon>
        <taxon>Actinomycetes</taxon>
        <taxon>Mycobacteriales</taxon>
        <taxon>Nocardiaceae</taxon>
        <taxon>Rhodococcoides</taxon>
    </lineage>
</organism>
<evidence type="ECO:0000256" key="2">
    <source>
        <dbReference type="ARBA" id="ARBA00022801"/>
    </source>
</evidence>
<dbReference type="Gene3D" id="3.40.50.1820">
    <property type="entry name" value="alpha/beta hydrolase"/>
    <property type="match status" value="1"/>
</dbReference>
<dbReference type="PROSITE" id="PS00122">
    <property type="entry name" value="CARBOXYLESTERASE_B_1"/>
    <property type="match status" value="1"/>
</dbReference>
<dbReference type="PANTHER" id="PTHR11559">
    <property type="entry name" value="CARBOXYLESTERASE"/>
    <property type="match status" value="1"/>
</dbReference>
<evidence type="ECO:0000256" key="1">
    <source>
        <dbReference type="ARBA" id="ARBA00005964"/>
    </source>
</evidence>
<dbReference type="EC" id="3.1.1.-" evidence="3"/>
<dbReference type="Pfam" id="PF00135">
    <property type="entry name" value="COesterase"/>
    <property type="match status" value="1"/>
</dbReference>
<evidence type="ECO:0000313" key="7">
    <source>
        <dbReference type="Proteomes" id="UP000703038"/>
    </source>
</evidence>
<comment type="caution">
    <text evidence="6">The sequence shown here is derived from an EMBL/GenBank/DDBJ whole genome shotgun (WGS) entry which is preliminary data.</text>
</comment>
<dbReference type="InterPro" id="IPR002018">
    <property type="entry name" value="CarbesteraseB"/>
</dbReference>
<dbReference type="InterPro" id="IPR029058">
    <property type="entry name" value="AB_hydrolase_fold"/>
</dbReference>
<sequence length="535" mass="56761">MLVVTGCSTGSEQGAAAGTGTQSAATGEDPIVRLAAGSLRGINSDGLNVYKGIPYAAPPVGDLRFRAPRAVVPWSGERDARTLGHPSVQTNADLSPWLDPQPESEDCLVLNVWAPESGSAGKPVMFWIHGGGYQVGSAGAPLYDGANLARTEDVVVVGVNHRLNAFGYMWLGDLVPELAGDGNLGQRDLVAALGWVRDNVAAFGGDPSNVTVFGESGGGGKVSSLLATPSARGLFHRAIVQSGSALEIQTREQATEAARATLAKLGDGTFDVNRLQQIGVAELKAVSGDLGAPYGPVLDGDFMPHQTWEGGAPAESAGVAMMIGNNTHEIVLFQPDFADPIADDAQLEQRFRAASFAPALSPEQYRGFLEGHRALQPTADRHHLLAAMTSDPAFFRDARQQADLKAAQNAGDVFLYECTWETPCFGGQWAVHAGEIPLVFGILSYESAWDGLDSDAARAAADPQNHQARLSREMMAAWARFARDGNPSSPALDWPRWDDRTRSTMVFAGEKSVSVSGYADERLALVEGFPRNPIL</sequence>
<feature type="region of interest" description="Disordered" evidence="4">
    <location>
        <begin position="1"/>
        <end position="24"/>
    </location>
</feature>
<gene>
    <name evidence="6" type="ORF">JOE42_004129</name>
</gene>
<dbReference type="InterPro" id="IPR050309">
    <property type="entry name" value="Type-B_Carboxylest/Lipase"/>
</dbReference>
<evidence type="ECO:0000259" key="5">
    <source>
        <dbReference type="Pfam" id="PF00135"/>
    </source>
</evidence>
<dbReference type="PRINTS" id="PR00878">
    <property type="entry name" value="CHOLNESTRASE"/>
</dbReference>
<dbReference type="RefSeq" id="WP_204870042.1">
    <property type="nucleotide sequence ID" value="NZ_JAFBBK010000001.1"/>
</dbReference>
<dbReference type="EMBL" id="JAFBBK010000001">
    <property type="protein sequence ID" value="MBM7417396.1"/>
    <property type="molecule type" value="Genomic_DNA"/>
</dbReference>
<evidence type="ECO:0000256" key="3">
    <source>
        <dbReference type="RuleBase" id="RU361235"/>
    </source>
</evidence>
<keyword evidence="2 3" id="KW-0378">Hydrolase</keyword>
<dbReference type="Proteomes" id="UP000703038">
    <property type="component" value="Unassembled WGS sequence"/>
</dbReference>
<evidence type="ECO:0000313" key="6">
    <source>
        <dbReference type="EMBL" id="MBM7417396.1"/>
    </source>
</evidence>
<dbReference type="InterPro" id="IPR019826">
    <property type="entry name" value="Carboxylesterase_B_AS"/>
</dbReference>
<dbReference type="SUPFAM" id="SSF53474">
    <property type="entry name" value="alpha/beta-Hydrolases"/>
    <property type="match status" value="1"/>
</dbReference>
<name>A0ABS2L028_9NOCA</name>
<dbReference type="GO" id="GO:0016787">
    <property type="term" value="F:hydrolase activity"/>
    <property type="evidence" value="ECO:0007669"/>
    <property type="project" value="UniProtKB-KW"/>
</dbReference>
<reference evidence="6 7" key="1">
    <citation type="submission" date="2021-01" db="EMBL/GenBank/DDBJ databases">
        <title>Genomics of switchgrass bacterial isolates.</title>
        <authorList>
            <person name="Shade A."/>
        </authorList>
    </citation>
    <scope>NUCLEOTIDE SEQUENCE [LARGE SCALE GENOMIC DNA]</scope>
    <source>
        <strain evidence="6 7">PvP111</strain>
    </source>
</reference>
<accession>A0ABS2L028</accession>
<protein>
    <recommendedName>
        <fullName evidence="3">Carboxylic ester hydrolase</fullName>
        <ecNumber evidence="3">3.1.1.-</ecNumber>
    </recommendedName>
</protein>